<protein>
    <submittedName>
        <fullName evidence="1">Uncharacterized protein</fullName>
    </submittedName>
</protein>
<name>A0A0A9AU39_ARUDO</name>
<sequence>MFMKTEEFLGMS</sequence>
<dbReference type="EMBL" id="GBRH01243294">
    <property type="protein sequence ID" value="JAD54601.1"/>
    <property type="molecule type" value="Transcribed_RNA"/>
</dbReference>
<proteinExistence type="predicted"/>
<reference evidence="1" key="1">
    <citation type="submission" date="2014-09" db="EMBL/GenBank/DDBJ databases">
        <authorList>
            <person name="Magalhaes I.L.F."/>
            <person name="Oliveira U."/>
            <person name="Santos F.R."/>
            <person name="Vidigal T.H.D.A."/>
            <person name="Brescovit A.D."/>
            <person name="Santos A.J."/>
        </authorList>
    </citation>
    <scope>NUCLEOTIDE SEQUENCE</scope>
    <source>
        <tissue evidence="1">Shoot tissue taken approximately 20 cm above the soil surface</tissue>
    </source>
</reference>
<evidence type="ECO:0000313" key="1">
    <source>
        <dbReference type="EMBL" id="JAD54601.1"/>
    </source>
</evidence>
<accession>A0A0A9AU39</accession>
<reference evidence="1" key="2">
    <citation type="journal article" date="2015" name="Data Brief">
        <title>Shoot transcriptome of the giant reed, Arundo donax.</title>
        <authorList>
            <person name="Barrero R.A."/>
            <person name="Guerrero F.D."/>
            <person name="Moolhuijzen P."/>
            <person name="Goolsby J.A."/>
            <person name="Tidwell J."/>
            <person name="Bellgard S.E."/>
            <person name="Bellgard M.I."/>
        </authorList>
    </citation>
    <scope>NUCLEOTIDE SEQUENCE</scope>
    <source>
        <tissue evidence="1">Shoot tissue taken approximately 20 cm above the soil surface</tissue>
    </source>
</reference>
<organism evidence="1">
    <name type="scientific">Arundo donax</name>
    <name type="common">Giant reed</name>
    <name type="synonym">Donax arundinaceus</name>
    <dbReference type="NCBI Taxonomy" id="35708"/>
    <lineage>
        <taxon>Eukaryota</taxon>
        <taxon>Viridiplantae</taxon>
        <taxon>Streptophyta</taxon>
        <taxon>Embryophyta</taxon>
        <taxon>Tracheophyta</taxon>
        <taxon>Spermatophyta</taxon>
        <taxon>Magnoliopsida</taxon>
        <taxon>Liliopsida</taxon>
        <taxon>Poales</taxon>
        <taxon>Poaceae</taxon>
        <taxon>PACMAD clade</taxon>
        <taxon>Arundinoideae</taxon>
        <taxon>Arundineae</taxon>
        <taxon>Arundo</taxon>
    </lineage>
</organism>